<dbReference type="RefSeq" id="WP_129082163.1">
    <property type="nucleotide sequence ID" value="NZ_CP041070.1"/>
</dbReference>
<evidence type="ECO:0000259" key="4">
    <source>
        <dbReference type="SMART" id="SM00382"/>
    </source>
</evidence>
<comment type="caution">
    <text evidence="5">The sequence shown here is derived from an EMBL/GenBank/DDBJ whole genome shotgun (WGS) entry which is preliminary data.</text>
</comment>
<dbReference type="CDD" id="cd19481">
    <property type="entry name" value="RecA-like_protease"/>
    <property type="match status" value="1"/>
</dbReference>
<dbReference type="SMART" id="SM00382">
    <property type="entry name" value="AAA"/>
    <property type="match status" value="1"/>
</dbReference>
<dbReference type="InterPro" id="IPR003959">
    <property type="entry name" value="ATPase_AAA_core"/>
</dbReference>
<dbReference type="GO" id="GO:0016887">
    <property type="term" value="F:ATP hydrolysis activity"/>
    <property type="evidence" value="ECO:0007669"/>
    <property type="project" value="InterPro"/>
</dbReference>
<keyword evidence="2" id="KW-0547">Nucleotide-binding</keyword>
<dbReference type="EMBL" id="PDKO01000006">
    <property type="protein sequence ID" value="RXJ62896.1"/>
    <property type="molecule type" value="Genomic_DNA"/>
</dbReference>
<evidence type="ECO:0000256" key="1">
    <source>
        <dbReference type="ARBA" id="ARBA00006914"/>
    </source>
</evidence>
<gene>
    <name evidence="5" type="ORF">CRV06_08660</name>
</gene>
<evidence type="ECO:0000256" key="2">
    <source>
        <dbReference type="ARBA" id="ARBA00022741"/>
    </source>
</evidence>
<dbReference type="GO" id="GO:0005524">
    <property type="term" value="F:ATP binding"/>
    <property type="evidence" value="ECO:0007669"/>
    <property type="project" value="UniProtKB-KW"/>
</dbReference>
<dbReference type="InterPro" id="IPR003593">
    <property type="entry name" value="AAA+_ATPase"/>
</dbReference>
<evidence type="ECO:0000313" key="5">
    <source>
        <dbReference type="EMBL" id="RXJ62896.1"/>
    </source>
</evidence>
<sequence length="345" mass="39147">MKKKNILNLIKYYAEKNDSAFRNEAYEIAKYFDKNDDYQLSEYIMALLSDANTFSPQIDSNEKKFVKRVETSSNPLPLPNSIKDNIVGIINAIGHNAGVNKFLFEGPPGTGKTESAKQIARILERELFIVDFDSVIDSKLGQTSKNIASLFNEICSVSNPNKVIVLFDEIDAIAIDRINSNDLREMGRATSSVLKGLDTLDDNIILIATTNLYKSFDKALLRRFDAIIDFSNYTKEDLIEVGESILNELLLKFKFAGKNVRLFKKILNSLDVIPYPGELKNFIKTSIAFSDSSNEYDYLKKLYISIHKNEENMNPKYLNAKGFTVREIEILTGISKSQVSRELRE</sequence>
<evidence type="ECO:0000256" key="3">
    <source>
        <dbReference type="ARBA" id="ARBA00022840"/>
    </source>
</evidence>
<dbReference type="Gene3D" id="3.40.50.300">
    <property type="entry name" value="P-loop containing nucleotide triphosphate hydrolases"/>
    <property type="match status" value="1"/>
</dbReference>
<dbReference type="InterPro" id="IPR050221">
    <property type="entry name" value="26S_Proteasome_ATPase"/>
</dbReference>
<dbReference type="InterPro" id="IPR001270">
    <property type="entry name" value="ClpA/B"/>
</dbReference>
<accession>A0A4Q0XYX3</accession>
<dbReference type="Pfam" id="PF00004">
    <property type="entry name" value="AAA"/>
    <property type="match status" value="1"/>
</dbReference>
<dbReference type="AlphaFoldDB" id="A0A4Q0XYX3"/>
<reference evidence="5 6" key="1">
    <citation type="submission" date="2017-10" db="EMBL/GenBank/DDBJ databases">
        <title>Genomics of the genus Arcobacter.</title>
        <authorList>
            <person name="Perez-Cataluna A."/>
            <person name="Figueras M.J."/>
        </authorList>
    </citation>
    <scope>NUCLEOTIDE SEQUENCE [LARGE SCALE GENOMIC DNA]</scope>
    <source>
        <strain evidence="5 6">DSM 24636</strain>
    </source>
</reference>
<name>A0A4Q0XYX3_9BACT</name>
<comment type="similarity">
    <text evidence="1">Belongs to the AAA ATPase family.</text>
</comment>
<proteinExistence type="inferred from homology"/>
<organism evidence="5 6">
    <name type="scientific">Halarcobacter anaerophilus</name>
    <dbReference type="NCBI Taxonomy" id="877500"/>
    <lineage>
        <taxon>Bacteria</taxon>
        <taxon>Pseudomonadati</taxon>
        <taxon>Campylobacterota</taxon>
        <taxon>Epsilonproteobacteria</taxon>
        <taxon>Campylobacterales</taxon>
        <taxon>Arcobacteraceae</taxon>
        <taxon>Halarcobacter</taxon>
    </lineage>
</organism>
<keyword evidence="3" id="KW-0067">ATP-binding</keyword>
<protein>
    <submittedName>
        <fullName evidence="5">AAA family ATPase</fullName>
    </submittedName>
</protein>
<dbReference type="InterPro" id="IPR027417">
    <property type="entry name" value="P-loop_NTPase"/>
</dbReference>
<dbReference type="SUPFAM" id="SSF52540">
    <property type="entry name" value="P-loop containing nucleoside triphosphate hydrolases"/>
    <property type="match status" value="1"/>
</dbReference>
<dbReference type="PANTHER" id="PTHR23073">
    <property type="entry name" value="26S PROTEASOME REGULATORY SUBUNIT"/>
    <property type="match status" value="1"/>
</dbReference>
<dbReference type="PRINTS" id="PR00300">
    <property type="entry name" value="CLPPROTEASEA"/>
</dbReference>
<dbReference type="OrthoDB" id="9809379at2"/>
<feature type="domain" description="AAA+ ATPase" evidence="4">
    <location>
        <begin position="98"/>
        <end position="234"/>
    </location>
</feature>
<dbReference type="Proteomes" id="UP000290191">
    <property type="component" value="Unassembled WGS sequence"/>
</dbReference>
<evidence type="ECO:0000313" key="6">
    <source>
        <dbReference type="Proteomes" id="UP000290191"/>
    </source>
</evidence>
<keyword evidence="6" id="KW-1185">Reference proteome</keyword>